<dbReference type="GO" id="GO:0080019">
    <property type="term" value="F:alcohol-forming very long-chain fatty acyl-CoA reductase activity"/>
    <property type="evidence" value="ECO:0007669"/>
    <property type="project" value="InterPro"/>
</dbReference>
<reference evidence="3 4" key="1">
    <citation type="submission" date="2017-12" db="EMBL/GenBank/DDBJ databases">
        <title>Hemimetabolous genomes reveal molecular basis of termite eusociality.</title>
        <authorList>
            <person name="Harrison M.C."/>
            <person name="Jongepier E."/>
            <person name="Robertson H.M."/>
            <person name="Arning N."/>
            <person name="Bitard-Feildel T."/>
            <person name="Chao H."/>
            <person name="Childers C.P."/>
            <person name="Dinh H."/>
            <person name="Doddapaneni H."/>
            <person name="Dugan S."/>
            <person name="Gowin J."/>
            <person name="Greiner C."/>
            <person name="Han Y."/>
            <person name="Hu H."/>
            <person name="Hughes D.S.T."/>
            <person name="Huylmans A.-K."/>
            <person name="Kemena C."/>
            <person name="Kremer L.P.M."/>
            <person name="Lee S.L."/>
            <person name="Lopez-Ezquerra A."/>
            <person name="Mallet L."/>
            <person name="Monroy-Kuhn J.M."/>
            <person name="Moser A."/>
            <person name="Murali S.C."/>
            <person name="Muzny D.M."/>
            <person name="Otani S."/>
            <person name="Piulachs M.-D."/>
            <person name="Poelchau M."/>
            <person name="Qu J."/>
            <person name="Schaub F."/>
            <person name="Wada-Katsumata A."/>
            <person name="Worley K.C."/>
            <person name="Xie Q."/>
            <person name="Ylla G."/>
            <person name="Poulsen M."/>
            <person name="Gibbs R.A."/>
            <person name="Schal C."/>
            <person name="Richards S."/>
            <person name="Belles X."/>
            <person name="Korb J."/>
            <person name="Bornberg-Bauer E."/>
        </authorList>
    </citation>
    <scope>NUCLEOTIDE SEQUENCE [LARGE SCALE GENOMIC DNA]</scope>
    <source>
        <tissue evidence="3">Whole body</tissue>
    </source>
</reference>
<keyword evidence="1" id="KW-0443">Lipid metabolism</keyword>
<comment type="similarity">
    <text evidence="1">Belongs to the fatty acyl-CoA reductase family.</text>
</comment>
<dbReference type="InterPro" id="IPR026055">
    <property type="entry name" value="FAR"/>
</dbReference>
<sequence>MSEVAEFFRGRAVLVTGASGFMGKVLVEKLLYSCSDLRAIYILMRKKRNKAPEVRTEEMLKLPLFHRLRNEKPDALNKLVPVHGDVTLEELGLTPEAKTRLQDEVSVVFHCAATLRLEAKLKDATEMNTAGTWRLLQLARGMIHLKVRLDDPVPTAVFT</sequence>
<keyword evidence="1" id="KW-0521">NADP</keyword>
<comment type="caution">
    <text evidence="3">The sequence shown here is derived from an EMBL/GenBank/DDBJ whole genome shotgun (WGS) entry which is preliminary data.</text>
</comment>
<dbReference type="PANTHER" id="PTHR11011:SF12">
    <property type="entry name" value="FATTY ACYL-COA REDUCTASE"/>
    <property type="match status" value="1"/>
</dbReference>
<dbReference type="OrthoDB" id="429813at2759"/>
<comment type="function">
    <text evidence="1">Catalyzes the reduction of fatty acyl-CoA to fatty alcohols.</text>
</comment>
<proteinExistence type="inferred from homology"/>
<dbReference type="GO" id="GO:0035336">
    <property type="term" value="P:long-chain fatty-acyl-CoA metabolic process"/>
    <property type="evidence" value="ECO:0007669"/>
    <property type="project" value="TreeGrafter"/>
</dbReference>
<dbReference type="GO" id="GO:0102965">
    <property type="term" value="F:alcohol-forming long-chain fatty acyl-CoA reductase activity"/>
    <property type="evidence" value="ECO:0007669"/>
    <property type="project" value="UniProtKB-EC"/>
</dbReference>
<comment type="catalytic activity">
    <reaction evidence="1">
        <text>a long-chain fatty acyl-CoA + 2 NADPH + 2 H(+) = a long-chain primary fatty alcohol + 2 NADP(+) + CoA</text>
        <dbReference type="Rhea" id="RHEA:52716"/>
        <dbReference type="ChEBI" id="CHEBI:15378"/>
        <dbReference type="ChEBI" id="CHEBI:57287"/>
        <dbReference type="ChEBI" id="CHEBI:57783"/>
        <dbReference type="ChEBI" id="CHEBI:58349"/>
        <dbReference type="ChEBI" id="CHEBI:77396"/>
        <dbReference type="ChEBI" id="CHEBI:83139"/>
        <dbReference type="EC" id="1.2.1.84"/>
    </reaction>
</comment>
<dbReference type="Pfam" id="PF07993">
    <property type="entry name" value="NAD_binding_4"/>
    <property type="match status" value="1"/>
</dbReference>
<dbReference type="InterPro" id="IPR013120">
    <property type="entry name" value="FAR_NAD-bd"/>
</dbReference>
<dbReference type="InterPro" id="IPR036291">
    <property type="entry name" value="NAD(P)-bd_dom_sf"/>
</dbReference>
<accession>A0A2J7QI21</accession>
<dbReference type="Gene3D" id="3.40.50.720">
    <property type="entry name" value="NAD(P)-binding Rossmann-like Domain"/>
    <property type="match status" value="1"/>
</dbReference>
<dbReference type="PANTHER" id="PTHR11011">
    <property type="entry name" value="MALE STERILITY PROTEIN 2-RELATED"/>
    <property type="match status" value="1"/>
</dbReference>
<gene>
    <name evidence="3" type="ORF">B7P43_G07537</name>
</gene>
<evidence type="ECO:0000313" key="3">
    <source>
        <dbReference type="EMBL" id="PNF28234.1"/>
    </source>
</evidence>
<dbReference type="AlphaFoldDB" id="A0A2J7QI21"/>
<protein>
    <recommendedName>
        <fullName evidence="1">Fatty acyl-CoA reductase</fullName>
        <ecNumber evidence="1">1.2.1.84</ecNumber>
    </recommendedName>
</protein>
<evidence type="ECO:0000259" key="2">
    <source>
        <dbReference type="Pfam" id="PF07993"/>
    </source>
</evidence>
<dbReference type="InParanoid" id="A0A2J7QI21"/>
<organism evidence="3 4">
    <name type="scientific">Cryptotermes secundus</name>
    <dbReference type="NCBI Taxonomy" id="105785"/>
    <lineage>
        <taxon>Eukaryota</taxon>
        <taxon>Metazoa</taxon>
        <taxon>Ecdysozoa</taxon>
        <taxon>Arthropoda</taxon>
        <taxon>Hexapoda</taxon>
        <taxon>Insecta</taxon>
        <taxon>Pterygota</taxon>
        <taxon>Neoptera</taxon>
        <taxon>Polyneoptera</taxon>
        <taxon>Dictyoptera</taxon>
        <taxon>Blattodea</taxon>
        <taxon>Blattoidea</taxon>
        <taxon>Termitoidae</taxon>
        <taxon>Kalotermitidae</taxon>
        <taxon>Cryptotermitinae</taxon>
        <taxon>Cryptotermes</taxon>
    </lineage>
</organism>
<feature type="domain" description="Thioester reductase (TE)" evidence="2">
    <location>
        <begin position="15"/>
        <end position="145"/>
    </location>
</feature>
<keyword evidence="4" id="KW-1185">Reference proteome</keyword>
<name>A0A2J7QI21_9NEOP</name>
<keyword evidence="1" id="KW-0560">Oxidoreductase</keyword>
<keyword evidence="1" id="KW-0444">Lipid biosynthesis</keyword>
<dbReference type="STRING" id="105785.A0A2J7QI21"/>
<dbReference type="EMBL" id="NEVH01013964">
    <property type="protein sequence ID" value="PNF28234.1"/>
    <property type="molecule type" value="Genomic_DNA"/>
</dbReference>
<dbReference type="SUPFAM" id="SSF51735">
    <property type="entry name" value="NAD(P)-binding Rossmann-fold domains"/>
    <property type="match status" value="1"/>
</dbReference>
<evidence type="ECO:0000256" key="1">
    <source>
        <dbReference type="RuleBase" id="RU363097"/>
    </source>
</evidence>
<dbReference type="Proteomes" id="UP000235965">
    <property type="component" value="Unassembled WGS sequence"/>
</dbReference>
<evidence type="ECO:0000313" key="4">
    <source>
        <dbReference type="Proteomes" id="UP000235965"/>
    </source>
</evidence>
<dbReference type="EC" id="1.2.1.84" evidence="1"/>
<dbReference type="GO" id="GO:0005777">
    <property type="term" value="C:peroxisome"/>
    <property type="evidence" value="ECO:0007669"/>
    <property type="project" value="TreeGrafter"/>
</dbReference>